<organism evidence="11 12">
    <name type="scientific">Kazachstania africana (strain ATCC 22294 / BCRC 22015 / CBS 2517 / CECT 1963 / NBRC 1671 / NRRL Y-8276)</name>
    <name type="common">Yeast</name>
    <name type="synonym">Kluyveromyces africanus</name>
    <dbReference type="NCBI Taxonomy" id="1071382"/>
    <lineage>
        <taxon>Eukaryota</taxon>
        <taxon>Fungi</taxon>
        <taxon>Dikarya</taxon>
        <taxon>Ascomycota</taxon>
        <taxon>Saccharomycotina</taxon>
        <taxon>Saccharomycetes</taxon>
        <taxon>Saccharomycetales</taxon>
        <taxon>Saccharomycetaceae</taxon>
        <taxon>Kazachstania</taxon>
    </lineage>
</organism>
<comment type="similarity">
    <text evidence="3">Belongs to the peroxin-22 family.</text>
</comment>
<dbReference type="GO" id="GO:0007031">
    <property type="term" value="P:peroxisome organization"/>
    <property type="evidence" value="ECO:0007669"/>
    <property type="project" value="UniProtKB-KW"/>
</dbReference>
<keyword evidence="9" id="KW-0576">Peroxisome</keyword>
<keyword evidence="7 10" id="KW-1133">Transmembrane helix</keyword>
<dbReference type="InParanoid" id="H2ASY6"/>
<dbReference type="RefSeq" id="XP_003956621.1">
    <property type="nucleotide sequence ID" value="XM_003956572.1"/>
</dbReference>
<evidence type="ECO:0000256" key="6">
    <source>
        <dbReference type="ARBA" id="ARBA00022692"/>
    </source>
</evidence>
<dbReference type="HOGENOM" id="CLU_121063_0_0_1"/>
<dbReference type="eggNOG" id="ENOG502S5ME">
    <property type="taxonomic scope" value="Eukaryota"/>
</dbReference>
<keyword evidence="6 10" id="KW-0812">Transmembrane</keyword>
<sequence length="177" mass="20229">MTTDHRRLTRNGSLVRTVGTGVVLAIGAGIACWYWWRGPNASQETNRLQQKEEEEHRKEREKEPSRCVIVTKTLSEMKDFDWQKFLKDDIVFIVVPGETFLDPSQGFEIDPKVGYKIIRCDTILGVWSCVKSLKKDSLIVIGDEVEGGIPDDISNFTKNIRDVKSKEELLTIFPIPF</sequence>
<evidence type="ECO:0000256" key="5">
    <source>
        <dbReference type="ARBA" id="ARBA00022593"/>
    </source>
</evidence>
<evidence type="ECO:0000313" key="11">
    <source>
        <dbReference type="EMBL" id="CCF57486.1"/>
    </source>
</evidence>
<dbReference type="PROSITE" id="PS51257">
    <property type="entry name" value="PROKAR_LIPOPROTEIN"/>
    <property type="match status" value="1"/>
</dbReference>
<dbReference type="InterPro" id="IPR038613">
    <property type="entry name" value="Peroxin-22_C_sf"/>
</dbReference>
<gene>
    <name evidence="11" type="primary">KAFR0C04950</name>
    <name evidence="11" type="ORF">KAFR_0C04950</name>
</gene>
<dbReference type="InterPro" id="IPR024359">
    <property type="entry name" value="Peroxin-22"/>
</dbReference>
<evidence type="ECO:0000256" key="7">
    <source>
        <dbReference type="ARBA" id="ARBA00022989"/>
    </source>
</evidence>
<comment type="subcellular location">
    <subcellularLocation>
        <location evidence="2">Peroxisome membrane</location>
        <topology evidence="2">Single-pass membrane protein</topology>
    </subcellularLocation>
</comment>
<evidence type="ECO:0000256" key="2">
    <source>
        <dbReference type="ARBA" id="ARBA00004549"/>
    </source>
</evidence>
<protein>
    <recommendedName>
        <fullName evidence="4">Peroxisome assembly protein 22</fullName>
    </recommendedName>
</protein>
<feature type="transmembrane region" description="Helical" evidence="10">
    <location>
        <begin position="14"/>
        <end position="36"/>
    </location>
</feature>
<evidence type="ECO:0000256" key="8">
    <source>
        <dbReference type="ARBA" id="ARBA00023136"/>
    </source>
</evidence>
<proteinExistence type="inferred from homology"/>
<evidence type="ECO:0000256" key="3">
    <source>
        <dbReference type="ARBA" id="ARBA00009642"/>
    </source>
</evidence>
<keyword evidence="12" id="KW-1185">Reference proteome</keyword>
<name>H2ASY6_KAZAF</name>
<dbReference type="Proteomes" id="UP000005220">
    <property type="component" value="Chromosome 3"/>
</dbReference>
<evidence type="ECO:0000313" key="12">
    <source>
        <dbReference type="Proteomes" id="UP000005220"/>
    </source>
</evidence>
<dbReference type="OrthoDB" id="4036401at2759"/>
<dbReference type="AlphaFoldDB" id="H2ASY6"/>
<reference evidence="11 12" key="1">
    <citation type="journal article" date="2011" name="Proc. Natl. Acad. Sci. U.S.A.">
        <title>Evolutionary erosion of yeast sex chromosomes by mating-type switching accidents.</title>
        <authorList>
            <person name="Gordon J.L."/>
            <person name="Armisen D."/>
            <person name="Proux-Wera E."/>
            <person name="Oheigeartaigh S.S."/>
            <person name="Byrne K.P."/>
            <person name="Wolfe K.H."/>
        </authorList>
    </citation>
    <scope>NUCLEOTIDE SEQUENCE [LARGE SCALE GENOMIC DNA]</scope>
    <source>
        <strain evidence="12">ATCC 22294 / BCRC 22015 / CBS 2517 / CECT 1963 / NBRC 1671 / NRRL Y-8276</strain>
    </source>
</reference>
<evidence type="ECO:0000256" key="9">
    <source>
        <dbReference type="ARBA" id="ARBA00023140"/>
    </source>
</evidence>
<dbReference type="GeneID" id="13885404"/>
<dbReference type="GO" id="GO:0005778">
    <property type="term" value="C:peroxisomal membrane"/>
    <property type="evidence" value="ECO:0007669"/>
    <property type="project" value="UniProtKB-SubCell"/>
</dbReference>
<dbReference type="KEGG" id="kaf:KAFR_0C04950"/>
<evidence type="ECO:0000256" key="10">
    <source>
        <dbReference type="SAM" id="Phobius"/>
    </source>
</evidence>
<evidence type="ECO:0000256" key="1">
    <source>
        <dbReference type="ARBA" id="ARBA00003659"/>
    </source>
</evidence>
<dbReference type="Gene3D" id="3.40.50.11730">
    <property type="entry name" value="Peroxisome assembly protein 22"/>
    <property type="match status" value="1"/>
</dbReference>
<accession>H2ASY6</accession>
<dbReference type="Pfam" id="PF12827">
    <property type="entry name" value="Peroxin-22"/>
    <property type="match status" value="1"/>
</dbReference>
<keyword evidence="8 10" id="KW-0472">Membrane</keyword>
<keyword evidence="5" id="KW-0962">Peroxisome biogenesis</keyword>
<dbReference type="EMBL" id="HE650823">
    <property type="protein sequence ID" value="CCF57486.1"/>
    <property type="molecule type" value="Genomic_DNA"/>
</dbReference>
<dbReference type="FunCoup" id="H2ASY6">
    <property type="interactions" value="30"/>
</dbReference>
<evidence type="ECO:0000256" key="4">
    <source>
        <dbReference type="ARBA" id="ARBA00018967"/>
    </source>
</evidence>
<comment type="function">
    <text evidence="1">Involved in peroxisome biogenesis.</text>
</comment>